<evidence type="ECO:0000313" key="2">
    <source>
        <dbReference type="EMBL" id="KAF6167632.1"/>
    </source>
</evidence>
<accession>A0A7J7NL08</accession>
<dbReference type="Proteomes" id="UP000541444">
    <property type="component" value="Unassembled WGS sequence"/>
</dbReference>
<dbReference type="InterPro" id="IPR011989">
    <property type="entry name" value="ARM-like"/>
</dbReference>
<keyword evidence="1" id="KW-0732">Signal</keyword>
<proteinExistence type="predicted"/>
<evidence type="ECO:0000313" key="3">
    <source>
        <dbReference type="Proteomes" id="UP000541444"/>
    </source>
</evidence>
<feature type="signal peptide" evidence="1">
    <location>
        <begin position="1"/>
        <end position="20"/>
    </location>
</feature>
<comment type="caution">
    <text evidence="2">The sequence shown here is derived from an EMBL/GenBank/DDBJ whole genome shotgun (WGS) entry which is preliminary data.</text>
</comment>
<keyword evidence="3" id="KW-1185">Reference proteome</keyword>
<name>A0A7J7NL08_9MAGN</name>
<dbReference type="EMBL" id="JACGCM010000723">
    <property type="protein sequence ID" value="KAF6167632.1"/>
    <property type="molecule type" value="Genomic_DNA"/>
</dbReference>
<evidence type="ECO:0000256" key="1">
    <source>
        <dbReference type="SAM" id="SignalP"/>
    </source>
</evidence>
<dbReference type="OrthoDB" id="10482799at2759"/>
<dbReference type="Gene3D" id="1.25.10.10">
    <property type="entry name" value="Leucine-rich Repeat Variant"/>
    <property type="match status" value="1"/>
</dbReference>
<feature type="chain" id="PRO_5029647132" evidence="1">
    <location>
        <begin position="21"/>
        <end position="113"/>
    </location>
</feature>
<reference evidence="2 3" key="1">
    <citation type="journal article" date="2020" name="IScience">
        <title>Genome Sequencing of the Endangered Kingdonia uniflora (Circaeasteraceae, Ranunculales) Reveals Potential Mechanisms of Evolutionary Specialization.</title>
        <authorList>
            <person name="Sun Y."/>
            <person name="Deng T."/>
            <person name="Zhang A."/>
            <person name="Moore M.J."/>
            <person name="Landis J.B."/>
            <person name="Lin N."/>
            <person name="Zhang H."/>
            <person name="Zhang X."/>
            <person name="Huang J."/>
            <person name="Zhang X."/>
            <person name="Sun H."/>
            <person name="Wang H."/>
        </authorList>
    </citation>
    <scope>NUCLEOTIDE SEQUENCE [LARGE SCALE GENOMIC DNA]</scope>
    <source>
        <strain evidence="2">TB1705</strain>
        <tissue evidence="2">Leaf</tissue>
    </source>
</reference>
<dbReference type="AlphaFoldDB" id="A0A7J7NL08"/>
<gene>
    <name evidence="2" type="ORF">GIB67_031215</name>
</gene>
<organism evidence="2 3">
    <name type="scientific">Kingdonia uniflora</name>
    <dbReference type="NCBI Taxonomy" id="39325"/>
    <lineage>
        <taxon>Eukaryota</taxon>
        <taxon>Viridiplantae</taxon>
        <taxon>Streptophyta</taxon>
        <taxon>Embryophyta</taxon>
        <taxon>Tracheophyta</taxon>
        <taxon>Spermatophyta</taxon>
        <taxon>Magnoliopsida</taxon>
        <taxon>Ranunculales</taxon>
        <taxon>Circaeasteraceae</taxon>
        <taxon>Kingdonia</taxon>
    </lineage>
</organism>
<sequence length="113" mass="12141">MIEARVVIVLLGAFGSEGVAEETASAVTLLVRQTIGAEHVAKEEIAVTHLINMLRRGTPKGKENVVAALLKLCRGGGALTTQRVLKGSSIGKFVSDFVVYRYQESQTESCIPR</sequence>
<protein>
    <submittedName>
        <fullName evidence="2">Uncharacterized protein</fullName>
    </submittedName>
</protein>